<dbReference type="InterPro" id="IPR000477">
    <property type="entry name" value="RT_dom"/>
</dbReference>
<accession>B3SFC8</accession>
<keyword evidence="6" id="KW-0378">Hydrolase</keyword>
<dbReference type="STRING" id="10228.B3SFC8"/>
<name>B3SFC8_TRIAD</name>
<evidence type="ECO:0000256" key="6">
    <source>
        <dbReference type="ARBA" id="ARBA00022801"/>
    </source>
</evidence>
<dbReference type="CDD" id="cd01647">
    <property type="entry name" value="RT_LTR"/>
    <property type="match status" value="1"/>
</dbReference>
<dbReference type="OMA" id="DAMAGSC"/>
<dbReference type="KEGG" id="tad:TRIADDRAFT_9925"/>
<dbReference type="Proteomes" id="UP000009022">
    <property type="component" value="Unassembled WGS sequence"/>
</dbReference>
<keyword evidence="4" id="KW-0540">Nuclease</keyword>
<organism evidence="9 10">
    <name type="scientific">Trichoplax adhaerens</name>
    <name type="common">Trichoplax reptans</name>
    <dbReference type="NCBI Taxonomy" id="10228"/>
    <lineage>
        <taxon>Eukaryota</taxon>
        <taxon>Metazoa</taxon>
        <taxon>Placozoa</taxon>
        <taxon>Uniplacotomia</taxon>
        <taxon>Trichoplacea</taxon>
        <taxon>Trichoplacidae</taxon>
        <taxon>Trichoplax</taxon>
    </lineage>
</organism>
<gene>
    <name evidence="9" type="ORF">TRIADDRAFT_9925</name>
</gene>
<feature type="domain" description="Reverse transcriptase" evidence="8">
    <location>
        <begin position="1"/>
        <end position="115"/>
    </location>
</feature>
<dbReference type="SUPFAM" id="SSF56672">
    <property type="entry name" value="DNA/RNA polymerases"/>
    <property type="match status" value="1"/>
</dbReference>
<reference evidence="9 10" key="1">
    <citation type="journal article" date="2008" name="Nature">
        <title>The Trichoplax genome and the nature of placozoans.</title>
        <authorList>
            <person name="Srivastava M."/>
            <person name="Begovic E."/>
            <person name="Chapman J."/>
            <person name="Putnam N.H."/>
            <person name="Hellsten U."/>
            <person name="Kawashima T."/>
            <person name="Kuo A."/>
            <person name="Mitros T."/>
            <person name="Salamov A."/>
            <person name="Carpenter M.L."/>
            <person name="Signorovitch A.Y."/>
            <person name="Moreno M.A."/>
            <person name="Kamm K."/>
            <person name="Grimwood J."/>
            <person name="Schmutz J."/>
            <person name="Shapiro H."/>
            <person name="Grigoriev I.V."/>
            <person name="Buss L.W."/>
            <person name="Schierwater B."/>
            <person name="Dellaporta S.L."/>
            <person name="Rokhsar D.S."/>
        </authorList>
    </citation>
    <scope>NUCLEOTIDE SEQUENCE [LARGE SCALE GENOMIC DNA]</scope>
    <source>
        <strain evidence="9 10">Grell-BS-1999</strain>
    </source>
</reference>
<dbReference type="HOGENOM" id="CLU_000384_42_10_1"/>
<sequence length="115" mass="12956">VIRKSTSPWASPVILVKKPNGTYRPCVDYRKLNACTTVNAYPLPRIDDLLDIVGNAKFITTLDLSKGYWQIPMEEGSKQYTAFTTPYGLYEFEMMPFGLHNAPATFQSLVNSLFA</sequence>
<dbReference type="GO" id="GO:0008233">
    <property type="term" value="F:peptidase activity"/>
    <property type="evidence" value="ECO:0007669"/>
    <property type="project" value="UniProtKB-KW"/>
</dbReference>
<keyword evidence="2" id="KW-0808">Transferase</keyword>
<dbReference type="GO" id="GO:0003964">
    <property type="term" value="F:RNA-directed DNA polymerase activity"/>
    <property type="evidence" value="ECO:0007669"/>
    <property type="project" value="UniProtKB-KW"/>
</dbReference>
<evidence type="ECO:0000313" key="9">
    <source>
        <dbReference type="EMBL" id="EDV18568.1"/>
    </source>
</evidence>
<keyword evidence="1" id="KW-0645">Protease</keyword>
<dbReference type="FunFam" id="3.10.10.10:FF:000007">
    <property type="entry name" value="Retrovirus-related Pol polyprotein from transposon 17.6-like Protein"/>
    <property type="match status" value="1"/>
</dbReference>
<dbReference type="InParanoid" id="B3SFC8"/>
<dbReference type="PROSITE" id="PS50878">
    <property type="entry name" value="RT_POL"/>
    <property type="match status" value="1"/>
</dbReference>
<dbReference type="InterPro" id="IPR043128">
    <property type="entry name" value="Rev_trsase/Diguanyl_cyclase"/>
</dbReference>
<evidence type="ECO:0000256" key="7">
    <source>
        <dbReference type="ARBA" id="ARBA00022918"/>
    </source>
</evidence>
<dbReference type="Gene3D" id="3.30.70.270">
    <property type="match status" value="1"/>
</dbReference>
<dbReference type="Pfam" id="PF00078">
    <property type="entry name" value="RVT_1"/>
    <property type="match status" value="1"/>
</dbReference>
<dbReference type="PANTHER" id="PTHR24559">
    <property type="entry name" value="TRANSPOSON TY3-I GAG-POL POLYPROTEIN"/>
    <property type="match status" value="1"/>
</dbReference>
<dbReference type="EMBL" id="DS986150">
    <property type="protein sequence ID" value="EDV18568.1"/>
    <property type="molecule type" value="Genomic_DNA"/>
</dbReference>
<evidence type="ECO:0000256" key="5">
    <source>
        <dbReference type="ARBA" id="ARBA00022759"/>
    </source>
</evidence>
<dbReference type="InterPro" id="IPR053134">
    <property type="entry name" value="RNA-dir_DNA_polymerase"/>
</dbReference>
<evidence type="ECO:0000313" key="10">
    <source>
        <dbReference type="Proteomes" id="UP000009022"/>
    </source>
</evidence>
<keyword evidence="5" id="KW-0255">Endonuclease</keyword>
<dbReference type="GO" id="GO:0004519">
    <property type="term" value="F:endonuclease activity"/>
    <property type="evidence" value="ECO:0007669"/>
    <property type="project" value="UniProtKB-KW"/>
</dbReference>
<keyword evidence="10" id="KW-1185">Reference proteome</keyword>
<dbReference type="AlphaFoldDB" id="B3SFC8"/>
<evidence type="ECO:0000256" key="2">
    <source>
        <dbReference type="ARBA" id="ARBA00022679"/>
    </source>
</evidence>
<dbReference type="Gene3D" id="3.10.10.10">
    <property type="entry name" value="HIV Type 1 Reverse Transcriptase, subunit A, domain 1"/>
    <property type="match status" value="1"/>
</dbReference>
<feature type="non-terminal residue" evidence="9">
    <location>
        <position position="115"/>
    </location>
</feature>
<evidence type="ECO:0000256" key="3">
    <source>
        <dbReference type="ARBA" id="ARBA00022695"/>
    </source>
</evidence>
<evidence type="ECO:0000259" key="8">
    <source>
        <dbReference type="PROSITE" id="PS50878"/>
    </source>
</evidence>
<dbReference type="eggNOG" id="KOG0017">
    <property type="taxonomic scope" value="Eukaryota"/>
</dbReference>
<dbReference type="OrthoDB" id="9996999at2759"/>
<feature type="non-terminal residue" evidence="9">
    <location>
        <position position="1"/>
    </location>
</feature>
<dbReference type="GeneID" id="6760160"/>
<protein>
    <recommendedName>
        <fullName evidence="8">Reverse transcriptase domain-containing protein</fullName>
    </recommendedName>
</protein>
<keyword evidence="3" id="KW-0548">Nucleotidyltransferase</keyword>
<dbReference type="PhylomeDB" id="B3SFC8"/>
<evidence type="ECO:0000256" key="1">
    <source>
        <dbReference type="ARBA" id="ARBA00022670"/>
    </source>
</evidence>
<dbReference type="GO" id="GO:0006508">
    <property type="term" value="P:proteolysis"/>
    <property type="evidence" value="ECO:0007669"/>
    <property type="project" value="UniProtKB-KW"/>
</dbReference>
<dbReference type="InterPro" id="IPR043502">
    <property type="entry name" value="DNA/RNA_pol_sf"/>
</dbReference>
<dbReference type="RefSeq" id="XP_002118947.1">
    <property type="nucleotide sequence ID" value="XM_002118911.1"/>
</dbReference>
<proteinExistence type="predicted"/>
<evidence type="ECO:0000256" key="4">
    <source>
        <dbReference type="ARBA" id="ARBA00022722"/>
    </source>
</evidence>
<dbReference type="CTD" id="6760160"/>
<dbReference type="PANTHER" id="PTHR24559:SF454">
    <property type="entry name" value="RIBONUCLEASE H"/>
    <property type="match status" value="1"/>
</dbReference>
<keyword evidence="7" id="KW-0695">RNA-directed DNA polymerase</keyword>